<comment type="cofactor">
    <cofactor evidence="8">
        <name>a divalent metal cation</name>
        <dbReference type="ChEBI" id="CHEBI:60240"/>
    </cofactor>
    <text evidence="8">Binds 2 divalent metal cations per subunit.</text>
</comment>
<evidence type="ECO:0000256" key="8">
    <source>
        <dbReference type="PIRSR" id="PIRSR001123-2"/>
    </source>
</evidence>
<dbReference type="InterPro" id="IPR008007">
    <property type="entry name" value="Peptidase_M42"/>
</dbReference>
<dbReference type="CDD" id="cd05656">
    <property type="entry name" value="M42_Frv"/>
    <property type="match status" value="1"/>
</dbReference>
<dbReference type="PANTHER" id="PTHR32481:SF0">
    <property type="entry name" value="AMINOPEPTIDASE YPDE-RELATED"/>
    <property type="match status" value="1"/>
</dbReference>
<protein>
    <submittedName>
        <fullName evidence="9">Peptidase family protein</fullName>
    </submittedName>
</protein>
<dbReference type="PATRIC" id="fig|880071.3.peg.535"/>
<dbReference type="SUPFAM" id="SSF53187">
    <property type="entry name" value="Zn-dependent exopeptidases"/>
    <property type="match status" value="1"/>
</dbReference>
<dbReference type="eggNOG" id="COG1363">
    <property type="taxonomic scope" value="Bacteria"/>
</dbReference>
<dbReference type="GO" id="GO:0004177">
    <property type="term" value="F:aminopeptidase activity"/>
    <property type="evidence" value="ECO:0007669"/>
    <property type="project" value="UniProtKB-UniRule"/>
</dbReference>
<keyword evidence="5" id="KW-0378">Hydrolase</keyword>
<dbReference type="Gene3D" id="2.40.30.40">
    <property type="entry name" value="Peptidase M42, domain 2"/>
    <property type="match status" value="1"/>
</dbReference>
<feature type="binding site" evidence="8">
    <location>
        <position position="322"/>
    </location>
    <ligand>
        <name>Zn(2+)</name>
        <dbReference type="ChEBI" id="CHEBI:29105"/>
        <label>2</label>
    </ligand>
</feature>
<evidence type="ECO:0000256" key="6">
    <source>
        <dbReference type="PIRNR" id="PIRNR001123"/>
    </source>
</evidence>
<evidence type="ECO:0000256" key="4">
    <source>
        <dbReference type="ARBA" id="ARBA00022723"/>
    </source>
</evidence>
<comment type="similarity">
    <text evidence="1 6">Belongs to the peptidase M42 family.</text>
</comment>
<dbReference type="Pfam" id="PF05343">
    <property type="entry name" value="Peptidase_M42"/>
    <property type="match status" value="1"/>
</dbReference>
<dbReference type="RefSeq" id="WP_014796494.1">
    <property type="nucleotide sequence ID" value="NC_018018.1"/>
</dbReference>
<dbReference type="STRING" id="880071.Fleli_0568"/>
<reference evidence="10" key="1">
    <citation type="submission" date="2012-06" db="EMBL/GenBank/DDBJ databases">
        <title>The complete genome of Flexibacter litoralis DSM 6794.</title>
        <authorList>
            <person name="Lucas S."/>
            <person name="Copeland A."/>
            <person name="Lapidus A."/>
            <person name="Glavina del Rio T."/>
            <person name="Dalin E."/>
            <person name="Tice H."/>
            <person name="Bruce D."/>
            <person name="Goodwin L."/>
            <person name="Pitluck S."/>
            <person name="Peters L."/>
            <person name="Ovchinnikova G."/>
            <person name="Lu M."/>
            <person name="Kyrpides N."/>
            <person name="Mavromatis K."/>
            <person name="Ivanova N."/>
            <person name="Brettin T."/>
            <person name="Detter J.C."/>
            <person name="Han C."/>
            <person name="Larimer F."/>
            <person name="Land M."/>
            <person name="Hauser L."/>
            <person name="Markowitz V."/>
            <person name="Cheng J.-F."/>
            <person name="Hugenholtz P."/>
            <person name="Woyke T."/>
            <person name="Wu D."/>
            <person name="Spring S."/>
            <person name="Lang E."/>
            <person name="Kopitz M."/>
            <person name="Brambilla E."/>
            <person name="Klenk H.-P."/>
            <person name="Eisen J.A."/>
        </authorList>
    </citation>
    <scope>NUCLEOTIDE SEQUENCE [LARGE SCALE GENOMIC DNA]</scope>
    <source>
        <strain evidence="10">ATCC 23117 / DSM 6794 / NBRC 15988 / NCIMB 1366 / Sio-4</strain>
    </source>
</reference>
<dbReference type="GO" id="GO:0046872">
    <property type="term" value="F:metal ion binding"/>
    <property type="evidence" value="ECO:0007669"/>
    <property type="project" value="UniProtKB-UniRule"/>
</dbReference>
<dbReference type="PIRSF" id="PIRSF001123">
    <property type="entry name" value="PepA_GA"/>
    <property type="match status" value="1"/>
</dbReference>
<feature type="binding site" evidence="8">
    <location>
        <position position="181"/>
    </location>
    <ligand>
        <name>Zn(2+)</name>
        <dbReference type="ChEBI" id="CHEBI:29105"/>
        <label>2</label>
    </ligand>
</feature>
<dbReference type="Proteomes" id="UP000006054">
    <property type="component" value="Chromosome"/>
</dbReference>
<feature type="binding site" evidence="8">
    <location>
        <position position="212"/>
    </location>
    <ligand>
        <name>Zn(2+)</name>
        <dbReference type="ChEBI" id="CHEBI:29105"/>
        <label>2</label>
    </ligand>
</feature>
<feature type="binding site" evidence="8">
    <location>
        <position position="72"/>
    </location>
    <ligand>
        <name>Zn(2+)</name>
        <dbReference type="ChEBI" id="CHEBI:29105"/>
        <label>1</label>
    </ligand>
</feature>
<dbReference type="PANTHER" id="PTHR32481">
    <property type="entry name" value="AMINOPEPTIDASE"/>
    <property type="match status" value="1"/>
</dbReference>
<keyword evidence="4 8" id="KW-0479">Metal-binding</keyword>
<keyword evidence="3" id="KW-0645">Protease</keyword>
<gene>
    <name evidence="9" type="ordered locus">Fleli_0568</name>
</gene>
<evidence type="ECO:0000256" key="2">
    <source>
        <dbReference type="ARBA" id="ARBA00022438"/>
    </source>
</evidence>
<dbReference type="GO" id="GO:0006508">
    <property type="term" value="P:proteolysis"/>
    <property type="evidence" value="ECO:0007669"/>
    <property type="project" value="UniProtKB-KW"/>
</dbReference>
<dbReference type="EMBL" id="CP003345">
    <property type="protein sequence ID" value="AFM03034.1"/>
    <property type="molecule type" value="Genomic_DNA"/>
</dbReference>
<dbReference type="HOGENOM" id="CLU_047249_1_0_10"/>
<name>I4AGE9_BERLS</name>
<dbReference type="Gene3D" id="3.40.630.10">
    <property type="entry name" value="Zn peptidases"/>
    <property type="match status" value="1"/>
</dbReference>
<dbReference type="OrthoDB" id="9772053at2"/>
<evidence type="ECO:0000313" key="9">
    <source>
        <dbReference type="EMBL" id="AFM03034.1"/>
    </source>
</evidence>
<sequence length="354" mass="39327">MNIEKIDIELLSRLTNAAGAPGYEDRIREQIQKEIKDYVDEMSVDNLGNLIALKKGTNSDSSENKKVMVDAHMDEIAFMVTHIDNDGFVRFHPLGGFDPKTLTAQRVIVHGKKDMLGVLGTKAIHMMTAEERKKTAELDDYFVDLGLPKEEVEKFVSVGDTITRERDLIEIGNTISTKSLDNRIAVYILVETLKNLEATPYDVYAVFSVQEEVGLRGALVATRNIEPDFAICLDTTVTNDMPNVAPQKKVTQLGKGTGIKILDSQTICDPRMVDFLKATADRDGLKWQPEVLPAGGTNTASLQRGGKGSIAGAISIPTRYLHQVTEMVHKEDVLESTRLLMAALETMDKYNWDR</sequence>
<evidence type="ECO:0000256" key="7">
    <source>
        <dbReference type="PIRSR" id="PIRSR001123-1"/>
    </source>
</evidence>
<proteinExistence type="inferred from homology"/>
<dbReference type="AlphaFoldDB" id="I4AGE9"/>
<organism evidence="9 10">
    <name type="scientific">Bernardetia litoralis (strain ATCC 23117 / DSM 6794 / NBRC 15988 / NCIMB 1366 / Fx l1 / Sio-4)</name>
    <name type="common">Flexibacter litoralis</name>
    <dbReference type="NCBI Taxonomy" id="880071"/>
    <lineage>
        <taxon>Bacteria</taxon>
        <taxon>Pseudomonadati</taxon>
        <taxon>Bacteroidota</taxon>
        <taxon>Cytophagia</taxon>
        <taxon>Cytophagales</taxon>
        <taxon>Bernardetiaceae</taxon>
        <taxon>Bernardetia</taxon>
    </lineage>
</organism>
<feature type="binding site" evidence="8">
    <location>
        <position position="181"/>
    </location>
    <ligand>
        <name>Zn(2+)</name>
        <dbReference type="ChEBI" id="CHEBI:29105"/>
        <label>1</label>
    </ligand>
</feature>
<dbReference type="InterPro" id="IPR051464">
    <property type="entry name" value="Peptidase_M42_aminopept"/>
</dbReference>
<evidence type="ECO:0000313" key="10">
    <source>
        <dbReference type="Proteomes" id="UP000006054"/>
    </source>
</evidence>
<evidence type="ECO:0000256" key="3">
    <source>
        <dbReference type="ARBA" id="ARBA00022670"/>
    </source>
</evidence>
<keyword evidence="2" id="KW-0031">Aminopeptidase</keyword>
<dbReference type="SUPFAM" id="SSF101821">
    <property type="entry name" value="Aminopeptidase/glucanase lid domain"/>
    <property type="match status" value="1"/>
</dbReference>
<dbReference type="InterPro" id="IPR023367">
    <property type="entry name" value="Peptidase_M42_dom2"/>
</dbReference>
<evidence type="ECO:0000256" key="1">
    <source>
        <dbReference type="ARBA" id="ARBA00006272"/>
    </source>
</evidence>
<feature type="active site" description="Proton acceptor" evidence="7">
    <location>
        <position position="211"/>
    </location>
</feature>
<feature type="binding site" evidence="8">
    <location>
        <position position="234"/>
    </location>
    <ligand>
        <name>Zn(2+)</name>
        <dbReference type="ChEBI" id="CHEBI:29105"/>
        <label>1</label>
    </ligand>
</feature>
<evidence type="ECO:0000256" key="5">
    <source>
        <dbReference type="ARBA" id="ARBA00022801"/>
    </source>
</evidence>
<dbReference type="KEGG" id="fli:Fleli_0568"/>
<accession>I4AGE9</accession>
<keyword evidence="10" id="KW-1185">Reference proteome</keyword>